<name>C7M3E5_ACIFD</name>
<dbReference type="Pfam" id="PF12802">
    <property type="entry name" value="MarR_2"/>
    <property type="match status" value="1"/>
</dbReference>
<dbReference type="SMART" id="SM00347">
    <property type="entry name" value="HTH_MARR"/>
    <property type="match status" value="1"/>
</dbReference>
<evidence type="ECO:0000313" key="2">
    <source>
        <dbReference type="EMBL" id="ACU53539.1"/>
    </source>
</evidence>
<accession>C7M3E5</accession>
<dbReference type="Gene3D" id="1.10.10.10">
    <property type="entry name" value="Winged helix-like DNA-binding domain superfamily/Winged helix DNA-binding domain"/>
    <property type="match status" value="1"/>
</dbReference>
<dbReference type="HOGENOM" id="CLU_1493111_0_0_11"/>
<dbReference type="InterPro" id="IPR000835">
    <property type="entry name" value="HTH_MarR-typ"/>
</dbReference>
<dbReference type="GO" id="GO:0003700">
    <property type="term" value="F:DNA-binding transcription factor activity"/>
    <property type="evidence" value="ECO:0007669"/>
    <property type="project" value="InterPro"/>
</dbReference>
<gene>
    <name evidence="2" type="ordered locus">Afer_0585</name>
</gene>
<dbReference type="SUPFAM" id="SSF46785">
    <property type="entry name" value="Winged helix' DNA-binding domain"/>
    <property type="match status" value="1"/>
</dbReference>
<dbReference type="PANTHER" id="PTHR33164:SF43">
    <property type="entry name" value="HTH-TYPE TRANSCRIPTIONAL REPRESSOR YETL"/>
    <property type="match status" value="1"/>
</dbReference>
<dbReference type="RefSeq" id="WP_015798034.1">
    <property type="nucleotide sequence ID" value="NC_013124.1"/>
</dbReference>
<organism evidence="2 3">
    <name type="scientific">Acidimicrobium ferrooxidans (strain DSM 10331 / JCM 15462 / NBRC 103882 / ICP)</name>
    <dbReference type="NCBI Taxonomy" id="525909"/>
    <lineage>
        <taxon>Bacteria</taxon>
        <taxon>Bacillati</taxon>
        <taxon>Actinomycetota</taxon>
        <taxon>Acidimicrobiia</taxon>
        <taxon>Acidimicrobiales</taxon>
        <taxon>Acidimicrobiaceae</taxon>
        <taxon>Acidimicrobium</taxon>
    </lineage>
</organism>
<dbReference type="PROSITE" id="PS50995">
    <property type="entry name" value="HTH_MARR_2"/>
    <property type="match status" value="1"/>
</dbReference>
<dbReference type="KEGG" id="afo:Afer_0585"/>
<dbReference type="InterPro" id="IPR036388">
    <property type="entry name" value="WH-like_DNA-bd_sf"/>
</dbReference>
<reference evidence="2 3" key="1">
    <citation type="journal article" date="2009" name="Stand. Genomic Sci.">
        <title>Complete genome sequence of Acidimicrobium ferrooxidans type strain (ICP).</title>
        <authorList>
            <person name="Clum A."/>
            <person name="Nolan M."/>
            <person name="Lang E."/>
            <person name="Glavina Del Rio T."/>
            <person name="Tice H."/>
            <person name="Copeland A."/>
            <person name="Cheng J.F."/>
            <person name="Lucas S."/>
            <person name="Chen F."/>
            <person name="Bruce D."/>
            <person name="Goodwin L."/>
            <person name="Pitluck S."/>
            <person name="Ivanova N."/>
            <person name="Mavrommatis K."/>
            <person name="Mikhailova N."/>
            <person name="Pati A."/>
            <person name="Chen A."/>
            <person name="Palaniappan K."/>
            <person name="Goker M."/>
            <person name="Spring S."/>
            <person name="Land M."/>
            <person name="Hauser L."/>
            <person name="Chang Y.J."/>
            <person name="Jeffries C.C."/>
            <person name="Chain P."/>
            <person name="Bristow J."/>
            <person name="Eisen J.A."/>
            <person name="Markowitz V."/>
            <person name="Hugenholtz P."/>
            <person name="Kyrpides N.C."/>
            <person name="Klenk H.P."/>
            <person name="Lapidus A."/>
        </authorList>
    </citation>
    <scope>NUCLEOTIDE SEQUENCE [LARGE SCALE GENOMIC DNA]</scope>
    <source>
        <strain evidence="3">DSM 10331 / JCM 15462 / NBRC 103882 / ICP</strain>
    </source>
</reference>
<dbReference type="PANTHER" id="PTHR33164">
    <property type="entry name" value="TRANSCRIPTIONAL REGULATOR, MARR FAMILY"/>
    <property type="match status" value="1"/>
</dbReference>
<dbReference type="STRING" id="525909.Afer_0585"/>
<dbReference type="InterPro" id="IPR039422">
    <property type="entry name" value="MarR/SlyA-like"/>
</dbReference>
<evidence type="ECO:0000313" key="3">
    <source>
        <dbReference type="Proteomes" id="UP000000771"/>
    </source>
</evidence>
<dbReference type="eggNOG" id="COG1846">
    <property type="taxonomic scope" value="Bacteria"/>
</dbReference>
<protein>
    <submittedName>
        <fullName evidence="2">Transcriptional regulator, MarR family</fullName>
    </submittedName>
</protein>
<proteinExistence type="predicted"/>
<dbReference type="AlphaFoldDB" id="C7M3E5"/>
<dbReference type="InterPro" id="IPR036390">
    <property type="entry name" value="WH_DNA-bd_sf"/>
</dbReference>
<sequence length="180" mass="18670">MARGTSSLEQRGDASSSASRDLALRLIASLLPIKSVLGGRAALGDCGEQAAGLTPRHVHLLVEVLVRGPLSVSSLAEIAGANLASASVAASQLEAAGLVVRTEDPVDHRRTLVRALPGAEAFVAAFLATRAAALEHALAQLEPGHAEQLVELLDELAKALRVSIREARTPLSARSPQVDE</sequence>
<dbReference type="GO" id="GO:0006950">
    <property type="term" value="P:response to stress"/>
    <property type="evidence" value="ECO:0007669"/>
    <property type="project" value="TreeGrafter"/>
</dbReference>
<feature type="domain" description="HTH marR-type" evidence="1">
    <location>
        <begin position="23"/>
        <end position="158"/>
    </location>
</feature>
<evidence type="ECO:0000259" key="1">
    <source>
        <dbReference type="PROSITE" id="PS50995"/>
    </source>
</evidence>
<dbReference type="EMBL" id="CP001631">
    <property type="protein sequence ID" value="ACU53539.1"/>
    <property type="molecule type" value="Genomic_DNA"/>
</dbReference>
<dbReference type="Proteomes" id="UP000000771">
    <property type="component" value="Chromosome"/>
</dbReference>
<keyword evidence="3" id="KW-1185">Reference proteome</keyword>